<proteinExistence type="predicted"/>
<evidence type="ECO:0000313" key="2">
    <source>
        <dbReference type="Proteomes" id="UP000237983"/>
    </source>
</evidence>
<keyword evidence="2" id="KW-1185">Reference proteome</keyword>
<reference evidence="1 2" key="1">
    <citation type="submission" date="2018-03" db="EMBL/GenBank/DDBJ databases">
        <title>Genomic Encyclopedia of Type Strains, Phase III (KMG-III): the genomes of soil and plant-associated and newly described type strains.</title>
        <authorList>
            <person name="Whitman W."/>
        </authorList>
    </citation>
    <scope>NUCLEOTIDE SEQUENCE [LARGE SCALE GENOMIC DNA]</scope>
    <source>
        <strain evidence="1 2">CGMCC 1.12484</strain>
    </source>
</reference>
<dbReference type="Proteomes" id="UP000237983">
    <property type="component" value="Unassembled WGS sequence"/>
</dbReference>
<dbReference type="OrthoDB" id="5119550at2"/>
<dbReference type="EMBL" id="PVTL01000005">
    <property type="protein sequence ID" value="PRY68037.1"/>
    <property type="molecule type" value="Genomic_DNA"/>
</dbReference>
<dbReference type="AlphaFoldDB" id="A0A2T0VCY5"/>
<sequence length="83" mass="8773">MDLGPYSSYRLPPTIRAAFGVETAQELADQLGLTGTLTAQVAREAERAYNGYRAGDPSAVSAFLKAHTGMDDQAVATTLSKLP</sequence>
<name>A0A2T0VCY5_9MICO</name>
<comment type="caution">
    <text evidence="1">The sequence shown here is derived from an EMBL/GenBank/DDBJ whole genome shotgun (WGS) entry which is preliminary data.</text>
</comment>
<protein>
    <submittedName>
        <fullName evidence="1">Uncharacterized protein</fullName>
    </submittedName>
</protein>
<accession>A0A2T0VCY5</accession>
<evidence type="ECO:0000313" key="1">
    <source>
        <dbReference type="EMBL" id="PRY68037.1"/>
    </source>
</evidence>
<gene>
    <name evidence="1" type="ORF">B0I08_105201</name>
</gene>
<dbReference type="RefSeq" id="WP_106212687.1">
    <property type="nucleotide sequence ID" value="NZ_PVTL01000005.1"/>
</dbReference>
<organism evidence="1 2">
    <name type="scientific">Glaciihabitans tibetensis</name>
    <dbReference type="NCBI Taxonomy" id="1266600"/>
    <lineage>
        <taxon>Bacteria</taxon>
        <taxon>Bacillati</taxon>
        <taxon>Actinomycetota</taxon>
        <taxon>Actinomycetes</taxon>
        <taxon>Micrococcales</taxon>
        <taxon>Microbacteriaceae</taxon>
        <taxon>Glaciihabitans</taxon>
    </lineage>
</organism>